<comment type="caution">
    <text evidence="2">The sequence shown here is derived from an EMBL/GenBank/DDBJ whole genome shotgun (WGS) entry which is preliminary data.</text>
</comment>
<feature type="transmembrane region" description="Helical" evidence="1">
    <location>
        <begin position="86"/>
        <end position="109"/>
    </location>
</feature>
<protein>
    <submittedName>
        <fullName evidence="2">Uncharacterized protein</fullName>
    </submittedName>
</protein>
<gene>
    <name evidence="2" type="ORF">CLV47_10450</name>
</gene>
<accession>A0A2T1A286</accession>
<dbReference type="RefSeq" id="WP_106348249.1">
    <property type="nucleotide sequence ID" value="NZ_PVUE01000004.1"/>
</dbReference>
<reference evidence="2 3" key="1">
    <citation type="submission" date="2018-03" db="EMBL/GenBank/DDBJ databases">
        <title>Genomic Encyclopedia of Archaeal and Bacterial Type Strains, Phase II (KMG-II): from individual species to whole genera.</title>
        <authorList>
            <person name="Goeker M."/>
        </authorList>
    </citation>
    <scope>NUCLEOTIDE SEQUENCE [LARGE SCALE GENOMIC DNA]</scope>
    <source>
        <strain evidence="2 3">DSM 100065</strain>
    </source>
</reference>
<feature type="transmembrane region" description="Helical" evidence="1">
    <location>
        <begin position="12"/>
        <end position="33"/>
    </location>
</feature>
<proteinExistence type="predicted"/>
<evidence type="ECO:0000313" key="2">
    <source>
        <dbReference type="EMBL" id="PRZ42706.1"/>
    </source>
</evidence>
<keyword evidence="3" id="KW-1185">Reference proteome</keyword>
<feature type="transmembrane region" description="Helical" evidence="1">
    <location>
        <begin position="115"/>
        <end position="134"/>
    </location>
</feature>
<dbReference type="EMBL" id="PVUE01000004">
    <property type="protein sequence ID" value="PRZ42706.1"/>
    <property type="molecule type" value="Genomic_DNA"/>
</dbReference>
<keyword evidence="1" id="KW-0472">Membrane</keyword>
<name>A0A2T1A286_9ACTN</name>
<keyword evidence="1" id="KW-1133">Transmembrane helix</keyword>
<dbReference type="Proteomes" id="UP000237752">
    <property type="component" value="Unassembled WGS sequence"/>
</dbReference>
<keyword evidence="1" id="KW-0812">Transmembrane</keyword>
<organism evidence="2 3">
    <name type="scientific">Antricoccus suffuscus</name>
    <dbReference type="NCBI Taxonomy" id="1629062"/>
    <lineage>
        <taxon>Bacteria</taxon>
        <taxon>Bacillati</taxon>
        <taxon>Actinomycetota</taxon>
        <taxon>Actinomycetes</taxon>
        <taxon>Geodermatophilales</taxon>
        <taxon>Antricoccaceae</taxon>
        <taxon>Antricoccus</taxon>
    </lineage>
</organism>
<dbReference type="AlphaFoldDB" id="A0A2T1A286"/>
<evidence type="ECO:0000256" key="1">
    <source>
        <dbReference type="SAM" id="Phobius"/>
    </source>
</evidence>
<sequence>MPAAPEPSAKRRWAISSVDVVDVFVYVVVLNLAAEYLPKVVAETFTLSLLSAVLLKVVLEVVLAIKDRVKARFKAAASAAGKSLAALSLWLLMVGSKFVILELIALVFGDAVSLGNFWSVTALIVVLMLARTGVRRLLSSGSRQVSAGSGQLD</sequence>
<dbReference type="OrthoDB" id="5072596at2"/>
<evidence type="ECO:0000313" key="3">
    <source>
        <dbReference type="Proteomes" id="UP000237752"/>
    </source>
</evidence>
<feature type="transmembrane region" description="Helical" evidence="1">
    <location>
        <begin position="45"/>
        <end position="65"/>
    </location>
</feature>